<dbReference type="Pfam" id="PF06886">
    <property type="entry name" value="TPX2"/>
    <property type="match status" value="1"/>
</dbReference>
<feature type="region of interest" description="Disordered" evidence="6">
    <location>
        <begin position="254"/>
        <end position="377"/>
    </location>
</feature>
<keyword evidence="9" id="KW-1185">Reference proteome</keyword>
<feature type="compositionally biased region" description="Polar residues" evidence="6">
    <location>
        <begin position="97"/>
        <end position="109"/>
    </location>
</feature>
<evidence type="ECO:0000313" key="8">
    <source>
        <dbReference type="EMBL" id="KAK9280473.1"/>
    </source>
</evidence>
<dbReference type="InterPro" id="IPR044833">
    <property type="entry name" value="WDL5/6"/>
</dbReference>
<feature type="compositionally biased region" description="Basic residues" evidence="6">
    <location>
        <begin position="328"/>
        <end position="337"/>
    </location>
</feature>
<dbReference type="PANTHER" id="PTHR31358">
    <property type="entry name" value="PROTEIN WVD2-LIKE 4"/>
    <property type="match status" value="1"/>
</dbReference>
<feature type="domain" description="TPX2 C-terminal" evidence="7">
    <location>
        <begin position="218"/>
        <end position="275"/>
    </location>
</feature>
<keyword evidence="3" id="KW-0963">Cytoplasm</keyword>
<comment type="caution">
    <text evidence="8">The sequence shown here is derived from an EMBL/GenBank/DDBJ whole genome shotgun (WGS) entry which is preliminary data.</text>
</comment>
<keyword evidence="5" id="KW-0206">Cytoskeleton</keyword>
<evidence type="ECO:0000259" key="7">
    <source>
        <dbReference type="Pfam" id="PF06886"/>
    </source>
</evidence>
<evidence type="ECO:0000256" key="2">
    <source>
        <dbReference type="ARBA" id="ARBA00005885"/>
    </source>
</evidence>
<keyword evidence="4" id="KW-0493">Microtubule</keyword>
<dbReference type="InterPro" id="IPR027329">
    <property type="entry name" value="TPX2_C"/>
</dbReference>
<evidence type="ECO:0000256" key="4">
    <source>
        <dbReference type="ARBA" id="ARBA00022701"/>
    </source>
</evidence>
<dbReference type="GO" id="GO:0008017">
    <property type="term" value="F:microtubule binding"/>
    <property type="evidence" value="ECO:0007669"/>
    <property type="project" value="InterPro"/>
</dbReference>
<reference evidence="8 9" key="1">
    <citation type="journal article" date="2024" name="Plant J.">
        <title>Genome sequences and population genomics reveal climatic adaptation and genomic divergence between two closely related sweetgum species.</title>
        <authorList>
            <person name="Xu W.Q."/>
            <person name="Ren C.Q."/>
            <person name="Zhang X.Y."/>
            <person name="Comes H.P."/>
            <person name="Liu X.H."/>
            <person name="Li Y.G."/>
            <person name="Kettle C.J."/>
            <person name="Jalonen R."/>
            <person name="Gaisberger H."/>
            <person name="Ma Y.Z."/>
            <person name="Qiu Y.X."/>
        </authorList>
    </citation>
    <scope>NUCLEOTIDE SEQUENCE [LARGE SCALE GENOMIC DNA]</scope>
    <source>
        <strain evidence="8">Hangzhou</strain>
    </source>
</reference>
<dbReference type="Proteomes" id="UP001415857">
    <property type="component" value="Unassembled WGS sequence"/>
</dbReference>
<evidence type="ECO:0000256" key="1">
    <source>
        <dbReference type="ARBA" id="ARBA00004245"/>
    </source>
</evidence>
<feature type="compositionally biased region" description="Basic residues" evidence="6">
    <location>
        <begin position="281"/>
        <end position="290"/>
    </location>
</feature>
<dbReference type="PANTHER" id="PTHR31358:SF29">
    <property type="entry name" value="PROTEIN WVD2-LIKE 5-RELATED"/>
    <property type="match status" value="1"/>
</dbReference>
<proteinExistence type="inferred from homology"/>
<gene>
    <name evidence="8" type="ORF">L1049_014165</name>
</gene>
<dbReference type="AlphaFoldDB" id="A0AAP0RMG1"/>
<evidence type="ECO:0000256" key="3">
    <source>
        <dbReference type="ARBA" id="ARBA00022490"/>
    </source>
</evidence>
<dbReference type="EMBL" id="JBBPBK010000008">
    <property type="protein sequence ID" value="KAK9280473.1"/>
    <property type="molecule type" value="Genomic_DNA"/>
</dbReference>
<evidence type="ECO:0000256" key="5">
    <source>
        <dbReference type="ARBA" id="ARBA00023212"/>
    </source>
</evidence>
<protein>
    <recommendedName>
        <fullName evidence="7">TPX2 C-terminal domain-containing protein</fullName>
    </recommendedName>
</protein>
<organism evidence="8 9">
    <name type="scientific">Liquidambar formosana</name>
    <name type="common">Formosan gum</name>
    <dbReference type="NCBI Taxonomy" id="63359"/>
    <lineage>
        <taxon>Eukaryota</taxon>
        <taxon>Viridiplantae</taxon>
        <taxon>Streptophyta</taxon>
        <taxon>Embryophyta</taxon>
        <taxon>Tracheophyta</taxon>
        <taxon>Spermatophyta</taxon>
        <taxon>Magnoliopsida</taxon>
        <taxon>eudicotyledons</taxon>
        <taxon>Gunneridae</taxon>
        <taxon>Pentapetalae</taxon>
        <taxon>Saxifragales</taxon>
        <taxon>Altingiaceae</taxon>
        <taxon>Liquidambar</taxon>
    </lineage>
</organism>
<sequence length="377" mass="40755">MKRLDSIFGNAFEFKKDLSVMDTDNLVSANGLEPAHQNGGHEQHPASGEESGVSEKAIGILNSTTETAGLNGNSENVIKLDDSGTISSSTEEVREGSNVNVKSNGSTVSEELGAKDADKSNHSKPHNGQGKSKNEKPSGPKHRTTTWVKKSKDGRDTEATSTVLNGSVASNSRPKEPFKTRSFNGRQDHLSKQSGKAGAASLTMNMTESEVLTSTPNLKKKFTAKEAEKSTLQAKSKESQEAEIKMFRKSLTFKATPMPSFYQEPPPPKVELKKIPPTRAKSPKLGRKKSSPTAHCEENIGHSSRSGRLSLDEKVSQNNPSKGLSPVHPKKPLRKSLPKLPSEKTTLSNVKNEAPSLAQQREAVPTTVAKRISAQNR</sequence>
<dbReference type="GO" id="GO:0005874">
    <property type="term" value="C:microtubule"/>
    <property type="evidence" value="ECO:0007669"/>
    <property type="project" value="UniProtKB-KW"/>
</dbReference>
<feature type="compositionally biased region" description="Basic and acidic residues" evidence="6">
    <location>
        <begin position="112"/>
        <end position="121"/>
    </location>
</feature>
<evidence type="ECO:0000256" key="6">
    <source>
        <dbReference type="SAM" id="MobiDB-lite"/>
    </source>
</evidence>
<feature type="compositionally biased region" description="Polar residues" evidence="6">
    <location>
        <begin position="159"/>
        <end position="172"/>
    </location>
</feature>
<name>A0AAP0RMG1_LIQFO</name>
<feature type="compositionally biased region" description="Polar residues" evidence="6">
    <location>
        <begin position="61"/>
        <end position="76"/>
    </location>
</feature>
<comment type="similarity">
    <text evidence="2">Belongs to the TPX2 family.</text>
</comment>
<accession>A0AAP0RMG1</accession>
<evidence type="ECO:0000313" key="9">
    <source>
        <dbReference type="Proteomes" id="UP001415857"/>
    </source>
</evidence>
<comment type="subcellular location">
    <subcellularLocation>
        <location evidence="1">Cytoplasm</location>
        <location evidence="1">Cytoskeleton</location>
    </subcellularLocation>
</comment>
<feature type="region of interest" description="Disordered" evidence="6">
    <location>
        <begin position="29"/>
        <end position="200"/>
    </location>
</feature>